<accession>A0A7T8KJ99</accession>
<reference evidence="2" key="1">
    <citation type="submission" date="2021-01" db="EMBL/GenBank/DDBJ databases">
        <title>Caligus Genome Assembly.</title>
        <authorList>
            <person name="Gallardo-Escarate C."/>
        </authorList>
    </citation>
    <scope>NUCLEOTIDE SEQUENCE [LARGE SCALE GENOMIC DNA]</scope>
</reference>
<gene>
    <name evidence="1" type="ORF">FKW44_001833</name>
</gene>
<evidence type="ECO:0000313" key="1">
    <source>
        <dbReference type="EMBL" id="QQP56985.1"/>
    </source>
</evidence>
<sequence length="57" mass="6123">MPKLLAKRLASHSSISPWSKGNYSSGCGKYAALDLKIPSVTNGKCSWAADVIRTSLR</sequence>
<evidence type="ECO:0000313" key="2">
    <source>
        <dbReference type="Proteomes" id="UP000595437"/>
    </source>
</evidence>
<keyword evidence="2" id="KW-1185">Reference proteome</keyword>
<organism evidence="1 2">
    <name type="scientific">Caligus rogercresseyi</name>
    <name type="common">Sea louse</name>
    <dbReference type="NCBI Taxonomy" id="217165"/>
    <lineage>
        <taxon>Eukaryota</taxon>
        <taxon>Metazoa</taxon>
        <taxon>Ecdysozoa</taxon>
        <taxon>Arthropoda</taxon>
        <taxon>Crustacea</taxon>
        <taxon>Multicrustacea</taxon>
        <taxon>Hexanauplia</taxon>
        <taxon>Copepoda</taxon>
        <taxon>Siphonostomatoida</taxon>
        <taxon>Caligidae</taxon>
        <taxon>Caligus</taxon>
    </lineage>
</organism>
<dbReference type="EMBL" id="CP045890">
    <property type="protein sequence ID" value="QQP56985.1"/>
    <property type="molecule type" value="Genomic_DNA"/>
</dbReference>
<protein>
    <submittedName>
        <fullName evidence="1">Uncharacterized protein</fullName>
    </submittedName>
</protein>
<proteinExistence type="predicted"/>
<dbReference type="AlphaFoldDB" id="A0A7T8KJ99"/>
<name>A0A7T8KJ99_CALRO</name>
<dbReference type="Proteomes" id="UP000595437">
    <property type="component" value="Chromosome 1"/>
</dbReference>
<feature type="non-terminal residue" evidence="1">
    <location>
        <position position="57"/>
    </location>
</feature>